<evidence type="ECO:0000256" key="1">
    <source>
        <dbReference type="SAM" id="MobiDB-lite"/>
    </source>
</evidence>
<protein>
    <submittedName>
        <fullName evidence="2">Uncharacterized protein</fullName>
    </submittedName>
</protein>
<reference evidence="2" key="1">
    <citation type="submission" date="2023-04" db="EMBL/GenBank/DDBJ databases">
        <authorList>
            <consortium name="ELIXIR-Norway"/>
        </authorList>
    </citation>
    <scope>NUCLEOTIDE SEQUENCE [LARGE SCALE GENOMIC DNA]</scope>
</reference>
<proteinExistence type="predicted"/>
<feature type="region of interest" description="Disordered" evidence="1">
    <location>
        <begin position="1"/>
        <end position="87"/>
    </location>
</feature>
<gene>
    <name evidence="2" type="ORF">MRATA1EN1_LOCUS12531</name>
</gene>
<dbReference type="Proteomes" id="UP001176941">
    <property type="component" value="Chromosome 21"/>
</dbReference>
<sequence length="131" mass="13919">MWRPLSQKCKMTRPQSGGCPERKMGQGSGSDPSCSSVMTRFQSKMQLIPKEQEEGADRPGIIPNECTKAGGSSMVRASQPPACPESGFTSPLSALPLPASFLLLLTWTIASCLNAPIRPADRGGASLRSLI</sequence>
<dbReference type="EMBL" id="OX459957">
    <property type="protein sequence ID" value="CAI9163569.1"/>
    <property type="molecule type" value="Genomic_DNA"/>
</dbReference>
<organism evidence="2 3">
    <name type="scientific">Rangifer tarandus platyrhynchus</name>
    <name type="common">Svalbard reindeer</name>
    <dbReference type="NCBI Taxonomy" id="3082113"/>
    <lineage>
        <taxon>Eukaryota</taxon>
        <taxon>Metazoa</taxon>
        <taxon>Chordata</taxon>
        <taxon>Craniata</taxon>
        <taxon>Vertebrata</taxon>
        <taxon>Euteleostomi</taxon>
        <taxon>Mammalia</taxon>
        <taxon>Eutheria</taxon>
        <taxon>Laurasiatheria</taxon>
        <taxon>Artiodactyla</taxon>
        <taxon>Ruminantia</taxon>
        <taxon>Pecora</taxon>
        <taxon>Cervidae</taxon>
        <taxon>Odocoileinae</taxon>
        <taxon>Rangifer</taxon>
    </lineage>
</organism>
<accession>A0ABN8YQ18</accession>
<keyword evidence="3" id="KW-1185">Reference proteome</keyword>
<name>A0ABN8YQ18_RANTA</name>
<evidence type="ECO:0000313" key="2">
    <source>
        <dbReference type="EMBL" id="CAI9163569.1"/>
    </source>
</evidence>
<evidence type="ECO:0000313" key="3">
    <source>
        <dbReference type="Proteomes" id="UP001176941"/>
    </source>
</evidence>
<feature type="compositionally biased region" description="Polar residues" evidence="1">
    <location>
        <begin position="29"/>
        <end position="45"/>
    </location>
</feature>